<proteinExistence type="predicted"/>
<accession>A0A4Q9NB24</accession>
<dbReference type="SMART" id="SM00679">
    <property type="entry name" value="CTNS"/>
    <property type="match status" value="2"/>
</dbReference>
<reference evidence="5 6" key="1">
    <citation type="submission" date="2019-01" db="EMBL/GenBank/DDBJ databases">
        <title>Draft genome sequences of three monokaryotic isolates of the white-rot basidiomycete fungus Dichomitus squalens.</title>
        <authorList>
            <consortium name="DOE Joint Genome Institute"/>
            <person name="Lopez S.C."/>
            <person name="Andreopoulos B."/>
            <person name="Pangilinan J."/>
            <person name="Lipzen A."/>
            <person name="Riley R."/>
            <person name="Ahrendt S."/>
            <person name="Ng V."/>
            <person name="Barry K."/>
            <person name="Daum C."/>
            <person name="Grigoriev I.V."/>
            <person name="Hilden K.S."/>
            <person name="Makela M.R."/>
            <person name="de Vries R.P."/>
        </authorList>
    </citation>
    <scope>NUCLEOTIDE SEQUENCE [LARGE SCALE GENOMIC DNA]</scope>
    <source>
        <strain evidence="5 6">CBS 464.89</strain>
    </source>
</reference>
<evidence type="ECO:0000256" key="1">
    <source>
        <dbReference type="ARBA" id="ARBA00004141"/>
    </source>
</evidence>
<keyword evidence="3" id="KW-1133">Transmembrane helix</keyword>
<keyword evidence="6" id="KW-1185">Reference proteome</keyword>
<evidence type="ECO:0000256" key="4">
    <source>
        <dbReference type="ARBA" id="ARBA00023136"/>
    </source>
</evidence>
<dbReference type="GO" id="GO:0016020">
    <property type="term" value="C:membrane"/>
    <property type="evidence" value="ECO:0007669"/>
    <property type="project" value="UniProtKB-SubCell"/>
</dbReference>
<name>A0A4Q9NB24_9APHY</name>
<dbReference type="PANTHER" id="PTHR16201">
    <property type="entry name" value="SEVEN TRANSMEMBRANE PROTEIN 1-RELATED"/>
    <property type="match status" value="1"/>
</dbReference>
<dbReference type="Pfam" id="PF04193">
    <property type="entry name" value="PQ-loop"/>
    <property type="match status" value="2"/>
</dbReference>
<evidence type="ECO:0000256" key="3">
    <source>
        <dbReference type="ARBA" id="ARBA00022989"/>
    </source>
</evidence>
<dbReference type="Gene3D" id="1.20.1280.290">
    <property type="match status" value="2"/>
</dbReference>
<dbReference type="InterPro" id="IPR051415">
    <property type="entry name" value="LAAT-1"/>
</dbReference>
<dbReference type="InterPro" id="IPR006603">
    <property type="entry name" value="PQ-loop_rpt"/>
</dbReference>
<comment type="subcellular location">
    <subcellularLocation>
        <location evidence="1">Membrane</location>
        <topology evidence="1">Multi-pass membrane protein</topology>
    </subcellularLocation>
</comment>
<dbReference type="PANTHER" id="PTHR16201:SF37">
    <property type="entry name" value="PQ-LOOP REPEAT-CONTAINING PROTEIN"/>
    <property type="match status" value="1"/>
</dbReference>
<dbReference type="AlphaFoldDB" id="A0A4Q9NB24"/>
<keyword evidence="4" id="KW-0472">Membrane</keyword>
<keyword evidence="2" id="KW-0812">Transmembrane</keyword>
<sequence length="277" mass="30132">MPANPVAENVLGTIGTVCWTIQLVPQIWKSWRSKSTEGLSEYLMLLWGLSGIFFGVYAIVQDINVPLIVQPQVLSALSYLSWAQCQYYGRKRSLRTVVLMYLAVILLSGGFEAGMIFAVQPSYNRGNKGPIDFFGAFSTVLLSVALLPQYYEIYKHKEVIGVSILFMIVDMTGGIFSDLSLAFKVKFDVVASVTYSLVIVLDAVVVLCAIILNPMAKRRRKRLQALAGEDGVQRASGEQPGLSMQDIEAPQTSETGRRIVNGEALATMGGVGGGHGA</sequence>
<dbReference type="Proteomes" id="UP000292082">
    <property type="component" value="Unassembled WGS sequence"/>
</dbReference>
<evidence type="ECO:0000313" key="6">
    <source>
        <dbReference type="Proteomes" id="UP000292082"/>
    </source>
</evidence>
<protein>
    <submittedName>
        <fullName evidence="5">PQ-loop-domain-containing protein</fullName>
    </submittedName>
</protein>
<gene>
    <name evidence="5" type="ORF">BD310DRAFT_993371</name>
</gene>
<evidence type="ECO:0000313" key="5">
    <source>
        <dbReference type="EMBL" id="TBU53195.1"/>
    </source>
</evidence>
<organism evidence="5 6">
    <name type="scientific">Dichomitus squalens</name>
    <dbReference type="NCBI Taxonomy" id="114155"/>
    <lineage>
        <taxon>Eukaryota</taxon>
        <taxon>Fungi</taxon>
        <taxon>Dikarya</taxon>
        <taxon>Basidiomycota</taxon>
        <taxon>Agaricomycotina</taxon>
        <taxon>Agaricomycetes</taxon>
        <taxon>Polyporales</taxon>
        <taxon>Polyporaceae</taxon>
        <taxon>Dichomitus</taxon>
    </lineage>
</organism>
<dbReference type="EMBL" id="ML145221">
    <property type="protein sequence ID" value="TBU53195.1"/>
    <property type="molecule type" value="Genomic_DNA"/>
</dbReference>
<evidence type="ECO:0000256" key="2">
    <source>
        <dbReference type="ARBA" id="ARBA00022692"/>
    </source>
</evidence>